<sequence>MFRKMRFEFLSGERFSKYLLYAVGEIVLLVIGILIALQINNWNTRRIEKANEKKIYQNIRRQVVDDRNELLRVQAFNNFYSGQYEYANRLMLANDRSQIDTLAIIVMNLSRYSDFQRSGNIYETLVNSGELKLLKNRGITSQLQKLEVTYNYMNMLEKIHWEIIINELSPEVKGVINYATLKIIKPEKLYSVELQNILIESLFLTKGKEGAYNQALEDIKALIGLIDEELGVEK</sequence>
<reference evidence="2 3" key="1">
    <citation type="submission" date="2018-03" db="EMBL/GenBank/DDBJ databases">
        <title>Genomic Encyclopedia of Archaeal and Bacterial Type Strains, Phase II (KMG-II): from individual species to whole genera.</title>
        <authorList>
            <person name="Goeker M."/>
        </authorList>
    </citation>
    <scope>NUCLEOTIDE SEQUENCE [LARGE SCALE GENOMIC DNA]</scope>
    <source>
        <strain evidence="2 3">DSM 27267</strain>
    </source>
</reference>
<protein>
    <submittedName>
        <fullName evidence="2">Uncharacterized protein</fullName>
    </submittedName>
</protein>
<dbReference type="AlphaFoldDB" id="A0A2P8CGY9"/>
<proteinExistence type="predicted"/>
<evidence type="ECO:0000313" key="3">
    <source>
        <dbReference type="Proteomes" id="UP000240621"/>
    </source>
</evidence>
<dbReference type="InterPro" id="IPR045749">
    <property type="entry name" value="DUF6090"/>
</dbReference>
<keyword evidence="1" id="KW-0472">Membrane</keyword>
<comment type="caution">
    <text evidence="2">The sequence shown here is derived from an EMBL/GenBank/DDBJ whole genome shotgun (WGS) entry which is preliminary data.</text>
</comment>
<feature type="transmembrane region" description="Helical" evidence="1">
    <location>
        <begin position="20"/>
        <end position="39"/>
    </location>
</feature>
<evidence type="ECO:0000256" key="1">
    <source>
        <dbReference type="SAM" id="Phobius"/>
    </source>
</evidence>
<name>A0A2P8CGY9_9BACT</name>
<gene>
    <name evidence="2" type="ORF">CLV93_10227</name>
</gene>
<keyword evidence="1" id="KW-0812">Transmembrane</keyword>
<dbReference type="Pfam" id="PF19578">
    <property type="entry name" value="DUF6090"/>
    <property type="match status" value="1"/>
</dbReference>
<accession>A0A2P8CGY9</accession>
<keyword evidence="1" id="KW-1133">Transmembrane helix</keyword>
<dbReference type="Proteomes" id="UP000240621">
    <property type="component" value="Unassembled WGS sequence"/>
</dbReference>
<evidence type="ECO:0000313" key="2">
    <source>
        <dbReference type="EMBL" id="PSK84243.1"/>
    </source>
</evidence>
<organism evidence="2 3">
    <name type="scientific">Prolixibacter denitrificans</name>
    <dbReference type="NCBI Taxonomy" id="1541063"/>
    <lineage>
        <taxon>Bacteria</taxon>
        <taxon>Pseudomonadati</taxon>
        <taxon>Bacteroidota</taxon>
        <taxon>Bacteroidia</taxon>
        <taxon>Marinilabiliales</taxon>
        <taxon>Prolixibacteraceae</taxon>
        <taxon>Prolixibacter</taxon>
    </lineage>
</organism>
<dbReference type="EMBL" id="PYGC01000002">
    <property type="protein sequence ID" value="PSK84243.1"/>
    <property type="molecule type" value="Genomic_DNA"/>
</dbReference>